<evidence type="ECO:0000313" key="2">
    <source>
        <dbReference type="Proteomes" id="UP000324748"/>
    </source>
</evidence>
<accession>A0A5B0QT30</accession>
<gene>
    <name evidence="1" type="ORF">PGT21_010877</name>
</gene>
<dbReference type="Proteomes" id="UP000324748">
    <property type="component" value="Unassembled WGS sequence"/>
</dbReference>
<dbReference type="EMBL" id="VSWC01000003">
    <property type="protein sequence ID" value="KAA1116366.1"/>
    <property type="molecule type" value="Genomic_DNA"/>
</dbReference>
<reference evidence="1 2" key="1">
    <citation type="submission" date="2019-05" db="EMBL/GenBank/DDBJ databases">
        <title>Emergence of the Ug99 lineage of the wheat stem rust pathogen through somatic hybridization.</title>
        <authorList>
            <person name="Li F."/>
            <person name="Upadhyaya N.M."/>
            <person name="Sperschneider J."/>
            <person name="Matny O."/>
            <person name="Nguyen-Phuc H."/>
            <person name="Mago R."/>
            <person name="Raley C."/>
            <person name="Miller M.E."/>
            <person name="Silverstein K.A.T."/>
            <person name="Henningsen E."/>
            <person name="Hirsch C.D."/>
            <person name="Visser B."/>
            <person name="Pretorius Z.A."/>
            <person name="Steffenson B.J."/>
            <person name="Schwessinger B."/>
            <person name="Dodds P.N."/>
            <person name="Figueroa M."/>
        </authorList>
    </citation>
    <scope>NUCLEOTIDE SEQUENCE [LARGE SCALE GENOMIC DNA]</scope>
    <source>
        <strain evidence="1">21-0</strain>
    </source>
</reference>
<sequence length="86" mass="9872">MYQALFSGSLHFPLVKKPLEFRNIAHWLRPLNILLLSCPSFFDTIILALNSSHYSLIITVLGNLRQSLTTEIEHQESPKLFLFTSV</sequence>
<comment type="caution">
    <text evidence="1">The sequence shown here is derived from an EMBL/GenBank/DDBJ whole genome shotgun (WGS) entry which is preliminary data.</text>
</comment>
<evidence type="ECO:0000313" key="1">
    <source>
        <dbReference type="EMBL" id="KAA1116366.1"/>
    </source>
</evidence>
<dbReference type="AlphaFoldDB" id="A0A5B0QT30"/>
<organism evidence="1 2">
    <name type="scientific">Puccinia graminis f. sp. tritici</name>
    <dbReference type="NCBI Taxonomy" id="56615"/>
    <lineage>
        <taxon>Eukaryota</taxon>
        <taxon>Fungi</taxon>
        <taxon>Dikarya</taxon>
        <taxon>Basidiomycota</taxon>
        <taxon>Pucciniomycotina</taxon>
        <taxon>Pucciniomycetes</taxon>
        <taxon>Pucciniales</taxon>
        <taxon>Pucciniaceae</taxon>
        <taxon>Puccinia</taxon>
    </lineage>
</organism>
<protein>
    <submittedName>
        <fullName evidence="1">Uncharacterized protein</fullName>
    </submittedName>
</protein>
<keyword evidence="2" id="KW-1185">Reference proteome</keyword>
<proteinExistence type="predicted"/>
<name>A0A5B0QT30_PUCGR</name>